<dbReference type="InterPro" id="IPR029058">
    <property type="entry name" value="AB_hydrolase_fold"/>
</dbReference>
<evidence type="ECO:0000256" key="7">
    <source>
        <dbReference type="SAM" id="MobiDB-lite"/>
    </source>
</evidence>
<dbReference type="GO" id="GO:0043041">
    <property type="term" value="P:amino acid activation for nonribosomal peptide biosynthetic process"/>
    <property type="evidence" value="ECO:0007669"/>
    <property type="project" value="TreeGrafter"/>
</dbReference>
<dbReference type="Gene3D" id="3.30.559.30">
    <property type="entry name" value="Nonribosomal peptide synthetase, condensation domain"/>
    <property type="match status" value="4"/>
</dbReference>
<dbReference type="Gene3D" id="3.30.559.10">
    <property type="entry name" value="Chloramphenicol acetyltransferase-like domain"/>
    <property type="match status" value="4"/>
</dbReference>
<dbReference type="Gene3D" id="3.30.300.30">
    <property type="match status" value="3"/>
</dbReference>
<dbReference type="CDD" id="cd05930">
    <property type="entry name" value="A_NRPS"/>
    <property type="match status" value="2"/>
</dbReference>
<evidence type="ECO:0000256" key="5">
    <source>
        <dbReference type="ARBA" id="ARBA00022737"/>
    </source>
</evidence>
<dbReference type="InterPro" id="IPR020845">
    <property type="entry name" value="AMP-binding_CS"/>
</dbReference>
<dbReference type="Pfam" id="PF00550">
    <property type="entry name" value="PP-binding"/>
    <property type="match status" value="3"/>
</dbReference>
<evidence type="ECO:0000259" key="8">
    <source>
        <dbReference type="PROSITE" id="PS50075"/>
    </source>
</evidence>
<organism evidence="9 10">
    <name type="scientific">Lentzea albidocapillata subsp. violacea</name>
    <dbReference type="NCBI Taxonomy" id="128104"/>
    <lineage>
        <taxon>Bacteria</taxon>
        <taxon>Bacillati</taxon>
        <taxon>Actinomycetota</taxon>
        <taxon>Actinomycetes</taxon>
        <taxon>Pseudonocardiales</taxon>
        <taxon>Pseudonocardiaceae</taxon>
        <taxon>Lentzea</taxon>
    </lineage>
</organism>
<dbReference type="Pfam" id="PF00975">
    <property type="entry name" value="Thioesterase"/>
    <property type="match status" value="1"/>
</dbReference>
<dbReference type="Gene3D" id="3.40.50.980">
    <property type="match status" value="4"/>
</dbReference>
<dbReference type="InterPro" id="IPR020802">
    <property type="entry name" value="TesA-like"/>
</dbReference>
<dbReference type="SUPFAM" id="SSF56801">
    <property type="entry name" value="Acetyl-CoA synthetase-like"/>
    <property type="match status" value="3"/>
</dbReference>
<dbReference type="Gene3D" id="3.40.50.1820">
    <property type="entry name" value="alpha/beta hydrolase"/>
    <property type="match status" value="1"/>
</dbReference>
<protein>
    <submittedName>
        <fullName evidence="9">Non-ribosomal peptide synthase domain TIGR01720/amino acid adenylation domain-containing protein</fullName>
    </submittedName>
</protein>
<feature type="domain" description="Carrier" evidence="8">
    <location>
        <begin position="3468"/>
        <end position="3542"/>
    </location>
</feature>
<sequence length="3831" mass="412502">MTARLPLTDGQKDIWFDEKLTGGGPAYNTAAYWDIRGPLDAGLFRSAVRRLVDEAECARARFVEDGGEPWQVVEPLPVVPMAEHDLSGHEDPDAAVAEWVAADLREPFSIEDFPLFRFALLRLADDRVVFYMCNHHLMSDGFSYVIYWQRLAAIYEAMSAGASLDEGAFPRLNTLLEAENDYRGSERAERDRRFWEERGGEVEPVSLSVRDAVPAAEFLRRDGMLSESVAELLRARAWEARVNWQVVVLAAVATYTARLAGTREVLLSLPVHARAGARMQAVPGMVNNYLPVRVRTNPEQTRAELLGEVAREFTAVLRHQRHRISRIRRQMGFASDDRRPFGPFVNIIPQVSELTIGECEVFAHSPSTGLVDDFEVTVADTGAAGIQVNVSGNVALFSAGEMDAHLGRFLAFTEAFVTAGDDLPLGRLPVTGPGEVLSLLDGPRRDQDDRDVVTRVREVAVRQPDAVAVGELTYAELVARASALSRKHKPGEVVAVLAGRGEGFVTAVLGVLGAGAAYLPLDVASPVMRLESLIADAGVAQVVTTVEHEGLAREIAPRAGIVVLGVDKDEELVPVRGCDRDDLAYVIFTSGSTGKPKGAMVHHGGMMNHLLAKVEDLDLSSKDTVVFNAPVTFDISVWQMLAPLLAGAHVRVADDDVAADPDALFAMPATVLEVVPSLLRAALDAWDIGTAPDLPRLRSLMVTGEALPASLCHRWHERFPAVPIVNAYGPTECSDDVTHAVIRPGDVDGHRAPIGRPVRNTRLYVLGDELRPVPAGSIGELYVGGSGVGRGYLGDRGRTALAFLPDPFGGRGERMYRTGDRVVLRQDGRLEFVERRDHQVKIRGHRVELGEVEAAVRAVPGVRDGVVVGDETGGRPRLVGYVVPDAGLDTGALPRELAKALPEHMVPSAFVVLDALPLTAAGKVDRKALPRPEAVTAAARTALNPVEHVLCTVVAEVLGVPSVGAEDSFFALGGDSISAIQVVARARAAGLRLTPRDVFRRKSVRELATVATMLTTAPPRPADDGVGEVELTPVVHQLRETAGGRLDLIARYSQHVVLDAPAGLDEAGLVRAVRAVLDRHDALRMCLRIPVEGVWALEVLPRDAVDAATLVASVSTVDDEALAAARARLRPGQGVMLQVIHDGDALGLVAHHLVVDGVSWRILLGDLLAACQGGTLEPVGTSLRSWARLLAEQSRSRSRMTELPVWLDQLRGDDAPLGNRPLDPERDTHATARRLTAELPDVAGVAAAFHTGIDDILLSALAIAVTEWRGTESPVRVEVERHGREHLADDVDPSRTAGWFTSFHPVALTAGDRADLGAAVKRLKEQLRALPEDRLGFGLLRHGNPQTQAALARFPAPQLGFNHLGRFAGGVVRSGGVAADPGLPLRHVVELTAVTTDRDGVPVLSADIVWAGELLSEEDVRGLTTIWARVLRELAGHAGGHTPADFPLVPIGQAEIEEYEAAGAVADVLPLSPLQNGLLFQAEFDDDGVDVYTLQITMDAEGPLDIDRLRAAAAALLRRHPSLRASFRYRASGDAVQVIAAQAEPEVGEVSLTEAEADRFTDDEWLRRFDVTRPPLLRFTVVRLGGERFRLVITAHHILVDGWSMSAILGRELLTLLANGADTSALPAAVPYRDYYDWLAVQDEQGAREAWQAELAGVSEATRLGPADRGRVHLLPEVLTTDLPGHLTERLHRFARGHGLTLNTVMEGCWAVLLGRLTGRDDVVFGTVSSGRPPELPGMESMVGVFMHTLPVRVRLDPWQPFAAMLTDLQERLAAMEEHQHLGLAEVQRDTGVGELFDTVLSYHNYPVDDVDRLAGVLPGVTVLGWQARVISEYPLALGVFPGDRVRLQAQYRPDVFEKSFVDSVVGRFVRLLDQLVSAPDVPLGRAGVLAGDERELILGPWAGRPVLSADVLVPDVFQARVREAPDAPAVDFGPVVIGYGELNERANRLARLLVRHGVGPGELVALMFGRSAEMIVAALAVLKAGGAYLPIDPSYPENRIGYLLADSAPVVTLSTVDNEIAVPGAVLELDDPEVVRKLAALAGTDLTDADRSAPVRPGHPAYVIYTSGSTGKPKGVVVDHSGFVAMIESLAECFSVDASTRVLQFASYSFDFSVWEMGVALLKGGTAVIAGDEARAPGPALVELLDDRRVTLAGLPPAVVAALPEHAELPQGMTLVTAGEALAPAVARRWAPRHRMFNGYGPTETVVGATVSAPLSGEGRPPIGRPTSAHRVYVLDSSLQPVPAGVVGELYVSHHLAVGYLNRAGLTALRFVADPFAGAGERMYRTGDLVRWLPDGDLDYVGRIDDQVQLRGFRIELPEIESVLTSHDLVARAAVIVRDDDPDDPRLVAYVVTTDGALPPDLRDHAAESLPAYMLPSAWVVLPVLPLTSRGKLDRAALPAPDRAGARGRAPRTPVQEILCGVFAEVLGVPEVGLDDDFFDSGGHSLHATKAIARIRSALGAEVPIRALFEARTVAALAGRVEAAGQARPALRPRTAELPSGDRIEPLSAAQRRLWFVNRLHDEASTYNVPLALRMSGKLDTDALQAALRDLVERHEVLRSVFPETDGEPCQRVLAEPAGQPLLCAVNVREDELAAAVSAESVRRFDLAAAPPLRATLFVLGSDEHLLLLVFHHIVFDGWSITPLTADLMTAYRARCSGRAPKWRPLPVSYADYTAWQRELLGTREEPTETYTAQLEHWRTALAGLPDEIALPTDFARPAVGDDRGGQVAFTVEPELHRGLLRLARTSGASLFMVLQAALAGLLTRLGAGTDIPLGSPIAGRTDEALHDLVGYFVNTLVLRTDTAGDPTFGELVERVRERDLSAYAHQDLPFDDVVEALNPVRSLGRQALFQVMLALQTGHGAPVVLPGLTVRGEFVPSATTKFDLIVQFLEPVDDGSATTETGMTGLIDYRADLFTAATVERIAGRLVRVLRAAVADPGLRLSQVDVLEPDERQRMLVSWNDTAHEVPDATLPALFEAQVRRTPEACAVAAGTDELSYVELNARANRLARHLRRLGAGRERVVAIALPRTTDLVVAVQAVLKSGAAYLPVDVEHPAERIAGMFAETEPVCVITTSASAAKVAQGLPVVLPDDPAIAALPSGDLSDVDIEGGNAAYLVYTSGSTGRPKGTVVEHRSAVNYLAWSLEAYPSLTSGALLHSPLSFDLTVTGLHGPLISGGCVHLAELAEHGLAEGSVAARAGVDFLKATPSHLALLQVLPDAYSPRRELVLGGEPLPGDHLDVWRRAHPEVRVVNEYGPTETTVGCTSFAIEPGDEVPAEVLSIGRPLWNTRVYVLDGHLRPVPAGVVGELYVAGANVARGYAGRPGLTAERFVADPFGGPGERLYRTGDLVRWDDGGELRFAGRADDQVKIRGFRVELGEVESVLARHESVRQVAVAAREDSEGRRLVAYVVGDVDSGTLIRYAETALPDYMVPPVVVMLSALPLTANGKLDRRALPAPDVPRGGDPAPAKTPDERTLCSIMAEVLGVSRIGAEDNFFDSGGDSVRVVKVVSRARKAGLMITIADVFVHQSARALAETLAPAEPRPKAASSGTVMAGALEELEEQDEFDPFGVLLRMKPTGDRAPLFCVHSGVGFALPYLGLAKHLGPEYPLYGIQDPSVTELAPVPHSIAAMADDYVRRMKQVQPEGPYHLLGWSFGGIVAYEIAARLQAAGDEVGLLANLDAYPRTDLEQRDDEQVMFGWLLELVGHSREEFAGREVTPSDVLAVLRADNNPLAALGEQRVAAMVEGMRNHDVLLKNYEPSPYRGRMLLFTAVAGQTPAAVEERAGRWSSFVDGQIATYRINCAHDDMMSPEPLAQVGVVVTAELDRTRS</sequence>
<dbReference type="InterPro" id="IPR001242">
    <property type="entry name" value="Condensation_dom"/>
</dbReference>
<reference evidence="10" key="1">
    <citation type="submission" date="2016-10" db="EMBL/GenBank/DDBJ databases">
        <authorList>
            <person name="Varghese N."/>
            <person name="Submissions S."/>
        </authorList>
    </citation>
    <scope>NUCLEOTIDE SEQUENCE [LARGE SCALE GENOMIC DNA]</scope>
    <source>
        <strain evidence="10">DSM 44796</strain>
    </source>
</reference>
<feature type="region of interest" description="Disordered" evidence="7">
    <location>
        <begin position="3453"/>
        <end position="3473"/>
    </location>
</feature>
<dbReference type="InterPro" id="IPR020806">
    <property type="entry name" value="PKS_PP-bd"/>
</dbReference>
<dbReference type="InterPro" id="IPR000873">
    <property type="entry name" value="AMP-dep_synth/lig_dom"/>
</dbReference>
<dbReference type="InterPro" id="IPR010071">
    <property type="entry name" value="AA_adenyl_dom"/>
</dbReference>
<dbReference type="NCBIfam" id="TIGR01720">
    <property type="entry name" value="NRPS-para261"/>
    <property type="match status" value="1"/>
</dbReference>
<evidence type="ECO:0000256" key="1">
    <source>
        <dbReference type="ARBA" id="ARBA00001957"/>
    </source>
</evidence>
<dbReference type="Gene3D" id="3.40.50.12780">
    <property type="entry name" value="N-terminal domain of ligase-like"/>
    <property type="match status" value="1"/>
</dbReference>
<dbReference type="EMBL" id="FNET01000010">
    <property type="protein sequence ID" value="SDL36763.1"/>
    <property type="molecule type" value="Genomic_DNA"/>
</dbReference>
<dbReference type="Gene3D" id="1.10.1200.10">
    <property type="entry name" value="ACP-like"/>
    <property type="match status" value="2"/>
</dbReference>
<dbReference type="Proteomes" id="UP000199682">
    <property type="component" value="Unassembled WGS sequence"/>
</dbReference>
<comment type="similarity">
    <text evidence="2">Belongs to the ATP-dependent AMP-binding enzyme family.</text>
</comment>
<keyword evidence="5" id="KW-0677">Repeat</keyword>
<dbReference type="GO" id="GO:0005829">
    <property type="term" value="C:cytosol"/>
    <property type="evidence" value="ECO:0007669"/>
    <property type="project" value="TreeGrafter"/>
</dbReference>
<dbReference type="GO" id="GO:0044550">
    <property type="term" value="P:secondary metabolite biosynthetic process"/>
    <property type="evidence" value="ECO:0007669"/>
    <property type="project" value="UniProtKB-ARBA"/>
</dbReference>
<name>A0A1G9JI53_9PSEU</name>
<dbReference type="InterPro" id="IPR042099">
    <property type="entry name" value="ANL_N_sf"/>
</dbReference>
<feature type="domain" description="Carrier" evidence="8">
    <location>
        <begin position="2411"/>
        <end position="2486"/>
    </location>
</feature>
<dbReference type="FunFam" id="1.10.1200.10:FF:000005">
    <property type="entry name" value="Nonribosomal peptide synthetase 1"/>
    <property type="match status" value="1"/>
</dbReference>
<accession>A0A1G9JI53</accession>
<dbReference type="InterPro" id="IPR009081">
    <property type="entry name" value="PP-bd_ACP"/>
</dbReference>
<dbReference type="FunFam" id="3.40.50.12780:FF:000012">
    <property type="entry name" value="Non-ribosomal peptide synthetase"/>
    <property type="match status" value="1"/>
</dbReference>
<dbReference type="Pfam" id="PF00501">
    <property type="entry name" value="AMP-binding"/>
    <property type="match status" value="3"/>
</dbReference>
<proteinExistence type="inferred from homology"/>
<keyword evidence="6" id="KW-0045">Antibiotic biosynthesis</keyword>
<dbReference type="InterPro" id="IPR045851">
    <property type="entry name" value="AMP-bd_C_sf"/>
</dbReference>
<dbReference type="SUPFAM" id="SSF52777">
    <property type="entry name" value="CoA-dependent acyltransferases"/>
    <property type="match status" value="8"/>
</dbReference>
<evidence type="ECO:0000256" key="4">
    <source>
        <dbReference type="ARBA" id="ARBA00022553"/>
    </source>
</evidence>
<dbReference type="SMART" id="SM00823">
    <property type="entry name" value="PKS_PP"/>
    <property type="match status" value="3"/>
</dbReference>
<dbReference type="InterPro" id="IPR025110">
    <property type="entry name" value="AMP-bd_C"/>
</dbReference>
<feature type="domain" description="Carrier" evidence="8">
    <location>
        <begin position="941"/>
        <end position="1015"/>
    </location>
</feature>
<dbReference type="GO" id="GO:0031177">
    <property type="term" value="F:phosphopantetheine binding"/>
    <property type="evidence" value="ECO:0007669"/>
    <property type="project" value="InterPro"/>
</dbReference>
<dbReference type="InterPro" id="IPR023213">
    <property type="entry name" value="CAT-like_dom_sf"/>
</dbReference>
<dbReference type="SUPFAM" id="SSF47336">
    <property type="entry name" value="ACP-like"/>
    <property type="match status" value="3"/>
</dbReference>
<dbReference type="InterPro" id="IPR006162">
    <property type="entry name" value="Ppantetheine_attach_site"/>
</dbReference>
<dbReference type="SUPFAM" id="SSF53474">
    <property type="entry name" value="alpha/beta-Hydrolases"/>
    <property type="match status" value="1"/>
</dbReference>
<dbReference type="Pfam" id="PF00668">
    <property type="entry name" value="Condensation"/>
    <property type="match status" value="4"/>
</dbReference>
<dbReference type="NCBIfam" id="TIGR01733">
    <property type="entry name" value="AA-adenyl-dom"/>
    <property type="match status" value="3"/>
</dbReference>
<dbReference type="InterPro" id="IPR036736">
    <property type="entry name" value="ACP-like_sf"/>
</dbReference>
<dbReference type="PANTHER" id="PTHR45527">
    <property type="entry name" value="NONRIBOSOMAL PEPTIDE SYNTHETASE"/>
    <property type="match status" value="1"/>
</dbReference>
<evidence type="ECO:0000256" key="6">
    <source>
        <dbReference type="ARBA" id="ARBA00023194"/>
    </source>
</evidence>
<dbReference type="PROSITE" id="PS00012">
    <property type="entry name" value="PHOSPHOPANTETHEINE"/>
    <property type="match status" value="3"/>
</dbReference>
<dbReference type="FunFam" id="3.30.559.10:FF:000012">
    <property type="entry name" value="Non-ribosomal peptide synthetase"/>
    <property type="match status" value="1"/>
</dbReference>
<comment type="cofactor">
    <cofactor evidence="1">
        <name>pantetheine 4'-phosphate</name>
        <dbReference type="ChEBI" id="CHEBI:47942"/>
    </cofactor>
</comment>
<dbReference type="RefSeq" id="WP_090008212.1">
    <property type="nucleotide sequence ID" value="NZ_FNET01000010.1"/>
</dbReference>
<dbReference type="CDD" id="cd19540">
    <property type="entry name" value="LCL_NRPS-like"/>
    <property type="match status" value="1"/>
</dbReference>
<dbReference type="GO" id="GO:0072330">
    <property type="term" value="P:monocarboxylic acid biosynthetic process"/>
    <property type="evidence" value="ECO:0007669"/>
    <property type="project" value="UniProtKB-ARBA"/>
</dbReference>
<dbReference type="FunFam" id="3.30.300.30:FF:000010">
    <property type="entry name" value="Enterobactin synthetase component F"/>
    <property type="match status" value="3"/>
</dbReference>
<dbReference type="NCBIfam" id="NF003417">
    <property type="entry name" value="PRK04813.1"/>
    <property type="match status" value="3"/>
</dbReference>
<dbReference type="Pfam" id="PF13193">
    <property type="entry name" value="AMP-binding_C"/>
    <property type="match status" value="3"/>
</dbReference>
<keyword evidence="3" id="KW-0596">Phosphopantetheine</keyword>
<dbReference type="FunFam" id="3.40.50.980:FF:000001">
    <property type="entry name" value="Non-ribosomal peptide synthetase"/>
    <property type="match status" value="2"/>
</dbReference>
<dbReference type="PROSITE" id="PS50075">
    <property type="entry name" value="CARRIER"/>
    <property type="match status" value="3"/>
</dbReference>
<gene>
    <name evidence="9" type="ORF">SAMN04488074_110248</name>
</gene>
<dbReference type="InterPro" id="IPR001031">
    <property type="entry name" value="Thioesterase"/>
</dbReference>
<dbReference type="FunFam" id="1.10.1200.10:FF:000016">
    <property type="entry name" value="Non-ribosomal peptide synthase"/>
    <property type="match status" value="1"/>
</dbReference>
<evidence type="ECO:0000313" key="10">
    <source>
        <dbReference type="Proteomes" id="UP000199682"/>
    </source>
</evidence>
<dbReference type="PANTHER" id="PTHR45527:SF1">
    <property type="entry name" value="FATTY ACID SYNTHASE"/>
    <property type="match status" value="1"/>
</dbReference>
<dbReference type="FunFam" id="2.30.38.10:FF:000001">
    <property type="entry name" value="Non-ribosomal peptide synthetase PvdI"/>
    <property type="match status" value="1"/>
</dbReference>
<dbReference type="GO" id="GO:0003824">
    <property type="term" value="F:catalytic activity"/>
    <property type="evidence" value="ECO:0007669"/>
    <property type="project" value="InterPro"/>
</dbReference>
<dbReference type="PROSITE" id="PS00455">
    <property type="entry name" value="AMP_BINDING"/>
    <property type="match status" value="3"/>
</dbReference>
<evidence type="ECO:0000313" key="9">
    <source>
        <dbReference type="EMBL" id="SDL36763.1"/>
    </source>
</evidence>
<dbReference type="GO" id="GO:0017000">
    <property type="term" value="P:antibiotic biosynthetic process"/>
    <property type="evidence" value="ECO:0007669"/>
    <property type="project" value="UniProtKB-KW"/>
</dbReference>
<dbReference type="InterPro" id="IPR010060">
    <property type="entry name" value="NRPS_synth"/>
</dbReference>
<dbReference type="SMART" id="SM00824">
    <property type="entry name" value="PKS_TE"/>
    <property type="match status" value="1"/>
</dbReference>
<dbReference type="GO" id="GO:0008610">
    <property type="term" value="P:lipid biosynthetic process"/>
    <property type="evidence" value="ECO:0007669"/>
    <property type="project" value="UniProtKB-ARBA"/>
</dbReference>
<evidence type="ECO:0000256" key="3">
    <source>
        <dbReference type="ARBA" id="ARBA00022450"/>
    </source>
</evidence>
<keyword evidence="4" id="KW-0597">Phosphoprotein</keyword>
<dbReference type="Gene3D" id="2.30.38.10">
    <property type="entry name" value="Luciferase, Domain 3"/>
    <property type="match status" value="2"/>
</dbReference>
<evidence type="ECO:0000256" key="2">
    <source>
        <dbReference type="ARBA" id="ARBA00006432"/>
    </source>
</evidence>